<proteinExistence type="predicted"/>
<sequence length="333" mass="36212">MDEEDFAARQRGEDAARWFARLKTVPVSQGTLNDFFAWRRDPDNAKAFEDAERFWSTAAKVGERPAILRAIEQAEARSQSRRRAPRIPRALAVLAIGCAGLLLVFAGIGAFSTKGETFSTPPGEQRMIALADGSRINLNVETAVRVTYTAEARQLELRSGEAVFQVAHNKARPFTVTAGGVTVTATGTRFDVALRAKTTFVTLIEGSVLVRAADGKTIRLSPGEQWRSSAGVATLERVNAEAVTAWTQGRIIFDNAPLADAVAEINRHRGRQIVLGTPQLGTRRISGSFEAGDSESFAAAVSALLPVEQTFDKAGRIRLSERVTTQKENDQSR</sequence>
<accession>A0A031JUZ5</accession>
<dbReference type="AlphaFoldDB" id="A0A031JUZ5"/>
<feature type="domain" description="FecR N-terminal" evidence="3">
    <location>
        <begin position="14"/>
        <end position="53"/>
    </location>
</feature>
<keyword evidence="1" id="KW-1133">Transmembrane helix</keyword>
<evidence type="ECO:0000313" key="4">
    <source>
        <dbReference type="EMBL" id="EZP80704.1"/>
    </source>
</evidence>
<evidence type="ECO:0000259" key="2">
    <source>
        <dbReference type="Pfam" id="PF04773"/>
    </source>
</evidence>
<keyword evidence="1" id="KW-0472">Membrane</keyword>
<dbReference type="RefSeq" id="WP_051586917.1">
    <property type="nucleotide sequence ID" value="NZ_JFYZ01000015.1"/>
</dbReference>
<dbReference type="InterPro" id="IPR012373">
    <property type="entry name" value="Ferrdict_sens_TM"/>
</dbReference>
<dbReference type="Proteomes" id="UP000024329">
    <property type="component" value="Unassembled WGS sequence"/>
</dbReference>
<name>A0A031JUZ5_9SPHN</name>
<dbReference type="InterPro" id="IPR006860">
    <property type="entry name" value="FecR"/>
</dbReference>
<dbReference type="PIRSF" id="PIRSF018266">
    <property type="entry name" value="FecR"/>
    <property type="match status" value="1"/>
</dbReference>
<dbReference type="Pfam" id="PF04773">
    <property type="entry name" value="FecR"/>
    <property type="match status" value="1"/>
</dbReference>
<organism evidence="4 5">
    <name type="scientific">Novosphingobium resinovorum</name>
    <dbReference type="NCBI Taxonomy" id="158500"/>
    <lineage>
        <taxon>Bacteria</taxon>
        <taxon>Pseudomonadati</taxon>
        <taxon>Pseudomonadota</taxon>
        <taxon>Alphaproteobacteria</taxon>
        <taxon>Sphingomonadales</taxon>
        <taxon>Sphingomonadaceae</taxon>
        <taxon>Novosphingobium</taxon>
    </lineage>
</organism>
<dbReference type="Pfam" id="PF16220">
    <property type="entry name" value="DUF4880"/>
    <property type="match status" value="1"/>
</dbReference>
<dbReference type="eggNOG" id="COG3712">
    <property type="taxonomic scope" value="Bacteria"/>
</dbReference>
<dbReference type="InterPro" id="IPR032623">
    <property type="entry name" value="FecR_N"/>
</dbReference>
<evidence type="ECO:0000256" key="1">
    <source>
        <dbReference type="SAM" id="Phobius"/>
    </source>
</evidence>
<dbReference type="Gene3D" id="2.60.120.1440">
    <property type="match status" value="1"/>
</dbReference>
<dbReference type="PANTHER" id="PTHR30273:SF2">
    <property type="entry name" value="PROTEIN FECR"/>
    <property type="match status" value="1"/>
</dbReference>
<dbReference type="EMBL" id="JFYZ01000015">
    <property type="protein sequence ID" value="EZP80704.1"/>
    <property type="molecule type" value="Genomic_DNA"/>
</dbReference>
<comment type="caution">
    <text evidence="4">The sequence shown here is derived from an EMBL/GenBank/DDBJ whole genome shotgun (WGS) entry which is preliminary data.</text>
</comment>
<feature type="transmembrane region" description="Helical" evidence="1">
    <location>
        <begin position="90"/>
        <end position="111"/>
    </location>
</feature>
<keyword evidence="1" id="KW-0812">Transmembrane</keyword>
<feature type="domain" description="FecR protein" evidence="2">
    <location>
        <begin position="117"/>
        <end position="208"/>
    </location>
</feature>
<dbReference type="PANTHER" id="PTHR30273">
    <property type="entry name" value="PERIPLASMIC SIGNAL SENSOR AND SIGMA FACTOR ACTIVATOR FECR-RELATED"/>
    <property type="match status" value="1"/>
</dbReference>
<protein>
    <submittedName>
        <fullName evidence="4">Anti-FecI sigma factor FecR</fullName>
    </submittedName>
</protein>
<evidence type="ECO:0000313" key="5">
    <source>
        <dbReference type="Proteomes" id="UP000024329"/>
    </source>
</evidence>
<reference evidence="4 5" key="1">
    <citation type="submission" date="2014-03" db="EMBL/GenBank/DDBJ databases">
        <title>Whole genome sequence of Novosphingobium resinovorum KF1.</title>
        <authorList>
            <person name="Gan H.M."/>
            <person name="Gan H.Y."/>
            <person name="Chew T.H."/>
            <person name="Savka M.A."/>
        </authorList>
    </citation>
    <scope>NUCLEOTIDE SEQUENCE [LARGE SCALE GENOMIC DNA]</scope>
    <source>
        <strain evidence="4 5">KF1</strain>
    </source>
</reference>
<dbReference type="PATRIC" id="fig|158500.4.peg.3189"/>
<gene>
    <name evidence="4" type="ORF">BV97_03122</name>
</gene>
<dbReference type="GO" id="GO:0016989">
    <property type="term" value="F:sigma factor antagonist activity"/>
    <property type="evidence" value="ECO:0007669"/>
    <property type="project" value="TreeGrafter"/>
</dbReference>
<evidence type="ECO:0000259" key="3">
    <source>
        <dbReference type="Pfam" id="PF16220"/>
    </source>
</evidence>
<dbReference type="Gene3D" id="3.55.50.30">
    <property type="match status" value="1"/>
</dbReference>